<organism evidence="3 4">
    <name type="scientific">Oryza sativa subsp. japonica</name>
    <name type="common">Rice</name>
    <dbReference type="NCBI Taxonomy" id="39947"/>
    <lineage>
        <taxon>Eukaryota</taxon>
        <taxon>Viridiplantae</taxon>
        <taxon>Streptophyta</taxon>
        <taxon>Embryophyta</taxon>
        <taxon>Tracheophyta</taxon>
        <taxon>Spermatophyta</taxon>
        <taxon>Magnoliopsida</taxon>
        <taxon>Liliopsida</taxon>
        <taxon>Poales</taxon>
        <taxon>Poaceae</taxon>
        <taxon>BOP clade</taxon>
        <taxon>Oryzoideae</taxon>
        <taxon>Oryzeae</taxon>
        <taxon>Oryzinae</taxon>
        <taxon>Oryza</taxon>
        <taxon>Oryza sativa</taxon>
    </lineage>
</organism>
<dbReference type="Proteomes" id="UP000000763">
    <property type="component" value="Chromosome 6"/>
</dbReference>
<evidence type="ECO:0000256" key="1">
    <source>
        <dbReference type="SAM" id="SignalP"/>
    </source>
</evidence>
<evidence type="ECO:0000313" key="2">
    <source>
        <dbReference type="EMBL" id="BAD45517.1"/>
    </source>
</evidence>
<protein>
    <submittedName>
        <fullName evidence="3">Uncharacterized protein</fullName>
    </submittedName>
</protein>
<reference evidence="2" key="1">
    <citation type="submission" date="2001-06" db="EMBL/GenBank/DDBJ databases">
        <title>Oryza sativa nipponbare(GA3) genomic DNA, chromosome 6, PAC clone:P0710B08.</title>
        <authorList>
            <person name="Sasaki T."/>
            <person name="Matsumoto T."/>
            <person name="Yamamoto K."/>
        </authorList>
    </citation>
    <scope>NUCLEOTIDE SEQUENCE</scope>
</reference>
<dbReference type="Gramene" id="Os06t0676700-03">
    <property type="protein sequence ID" value="Os06t0676700-03"/>
    <property type="gene ID" value="Os06g0676700"/>
</dbReference>
<feature type="signal peptide" evidence="1">
    <location>
        <begin position="1"/>
        <end position="30"/>
    </location>
</feature>
<evidence type="ECO:0000313" key="4">
    <source>
        <dbReference type="Proteomes" id="UP000000763"/>
    </source>
</evidence>
<keyword evidence="1" id="KW-0732">Signal</keyword>
<reference evidence="4" key="3">
    <citation type="journal article" date="2005" name="Nature">
        <title>The map-based sequence of the rice genome.</title>
        <authorList>
            <consortium name="International rice genome sequencing project (IRGSP)"/>
            <person name="Matsumoto T."/>
            <person name="Wu J."/>
            <person name="Kanamori H."/>
            <person name="Katayose Y."/>
            <person name="Fujisawa M."/>
            <person name="Namiki N."/>
            <person name="Mizuno H."/>
            <person name="Yamamoto K."/>
            <person name="Antonio B.A."/>
            <person name="Baba T."/>
            <person name="Sakata K."/>
            <person name="Nagamura Y."/>
            <person name="Aoki H."/>
            <person name="Arikawa K."/>
            <person name="Arita K."/>
            <person name="Bito T."/>
            <person name="Chiden Y."/>
            <person name="Fujitsuka N."/>
            <person name="Fukunaka R."/>
            <person name="Hamada M."/>
            <person name="Harada C."/>
            <person name="Hayashi A."/>
            <person name="Hijishita S."/>
            <person name="Honda M."/>
            <person name="Hosokawa S."/>
            <person name="Ichikawa Y."/>
            <person name="Idonuma A."/>
            <person name="Iijima M."/>
            <person name="Ikeda M."/>
            <person name="Ikeno M."/>
            <person name="Ito K."/>
            <person name="Ito S."/>
            <person name="Ito T."/>
            <person name="Ito Y."/>
            <person name="Ito Y."/>
            <person name="Iwabuchi A."/>
            <person name="Kamiya K."/>
            <person name="Karasawa W."/>
            <person name="Kurita K."/>
            <person name="Katagiri S."/>
            <person name="Kikuta A."/>
            <person name="Kobayashi H."/>
            <person name="Kobayashi N."/>
            <person name="Machita K."/>
            <person name="Maehara T."/>
            <person name="Masukawa M."/>
            <person name="Mizubayashi T."/>
            <person name="Mukai Y."/>
            <person name="Nagasaki H."/>
            <person name="Nagata Y."/>
            <person name="Naito S."/>
            <person name="Nakashima M."/>
            <person name="Nakama Y."/>
            <person name="Nakamichi Y."/>
            <person name="Nakamura M."/>
            <person name="Meguro A."/>
            <person name="Negishi M."/>
            <person name="Ohta I."/>
            <person name="Ohta T."/>
            <person name="Okamoto M."/>
            <person name="Ono N."/>
            <person name="Saji S."/>
            <person name="Sakaguchi M."/>
            <person name="Sakai K."/>
            <person name="Shibata M."/>
            <person name="Shimokawa T."/>
            <person name="Song J."/>
            <person name="Takazaki Y."/>
            <person name="Terasawa K."/>
            <person name="Tsugane M."/>
            <person name="Tsuji K."/>
            <person name="Ueda S."/>
            <person name="Waki K."/>
            <person name="Yamagata H."/>
            <person name="Yamamoto M."/>
            <person name="Yamamoto S."/>
            <person name="Yamane H."/>
            <person name="Yoshiki S."/>
            <person name="Yoshihara R."/>
            <person name="Yukawa K."/>
            <person name="Zhong H."/>
            <person name="Yano M."/>
            <person name="Yuan Q."/>
            <person name="Ouyang S."/>
            <person name="Liu J."/>
            <person name="Jones K.M."/>
            <person name="Gansberger K."/>
            <person name="Moffat K."/>
            <person name="Hill J."/>
            <person name="Bera J."/>
            <person name="Fadrosh D."/>
            <person name="Jin S."/>
            <person name="Johri S."/>
            <person name="Kim M."/>
            <person name="Overton L."/>
            <person name="Reardon M."/>
            <person name="Tsitrin T."/>
            <person name="Vuong H."/>
            <person name="Weaver B."/>
            <person name="Ciecko A."/>
            <person name="Tallon L."/>
            <person name="Jackson J."/>
            <person name="Pai G."/>
            <person name="Aken S.V."/>
            <person name="Utterback T."/>
            <person name="Reidmuller S."/>
            <person name="Feldblyum T."/>
            <person name="Hsiao J."/>
            <person name="Zismann V."/>
            <person name="Iobst S."/>
            <person name="de Vazeille A.R."/>
            <person name="Buell C.R."/>
            <person name="Ying K."/>
            <person name="Li Y."/>
            <person name="Lu T."/>
            <person name="Huang Y."/>
            <person name="Zhao Q."/>
            <person name="Feng Q."/>
            <person name="Zhang L."/>
            <person name="Zhu J."/>
            <person name="Weng Q."/>
            <person name="Mu J."/>
            <person name="Lu Y."/>
            <person name="Fan D."/>
            <person name="Liu Y."/>
            <person name="Guan J."/>
            <person name="Zhang Y."/>
            <person name="Yu S."/>
            <person name="Liu X."/>
            <person name="Zhang Y."/>
            <person name="Hong G."/>
            <person name="Han B."/>
            <person name="Choisne N."/>
            <person name="Demange N."/>
            <person name="Orjeda G."/>
            <person name="Samain S."/>
            <person name="Cattolico L."/>
            <person name="Pelletier E."/>
            <person name="Couloux A."/>
            <person name="Segurens B."/>
            <person name="Wincker P."/>
            <person name="D'Hont A."/>
            <person name="Scarpelli C."/>
            <person name="Weissenbach J."/>
            <person name="Salanoubat M."/>
            <person name="Quetier F."/>
            <person name="Yu Y."/>
            <person name="Kim H.R."/>
            <person name="Rambo T."/>
            <person name="Currie J."/>
            <person name="Collura K."/>
            <person name="Luo M."/>
            <person name="Yang T."/>
            <person name="Ammiraju J.S.S."/>
            <person name="Engler F."/>
            <person name="Soderlund C."/>
            <person name="Wing R.A."/>
            <person name="Palmer L.E."/>
            <person name="de la Bastide M."/>
            <person name="Spiegel L."/>
            <person name="Nascimento L."/>
            <person name="Zutavern T."/>
            <person name="O'Shaughnessy A."/>
            <person name="Dike S."/>
            <person name="Dedhia N."/>
            <person name="Preston R."/>
            <person name="Balija V."/>
            <person name="McCombie W.R."/>
            <person name="Chow T."/>
            <person name="Chen H."/>
            <person name="Chung M."/>
            <person name="Chen C."/>
            <person name="Shaw J."/>
            <person name="Wu H."/>
            <person name="Hsiao K."/>
            <person name="Chao Y."/>
            <person name="Chu M."/>
            <person name="Cheng C."/>
            <person name="Hour A."/>
            <person name="Lee P."/>
            <person name="Lin S."/>
            <person name="Lin Y."/>
            <person name="Liou J."/>
            <person name="Liu S."/>
            <person name="Hsing Y."/>
            <person name="Raghuvanshi S."/>
            <person name="Mohanty A."/>
            <person name="Bharti A.K."/>
            <person name="Gaur A."/>
            <person name="Gupta V."/>
            <person name="Kumar D."/>
            <person name="Ravi V."/>
            <person name="Vij S."/>
            <person name="Kapur A."/>
            <person name="Khurana P."/>
            <person name="Khurana P."/>
            <person name="Khurana J.P."/>
            <person name="Tyagi A.K."/>
            <person name="Gaikwad K."/>
            <person name="Singh A."/>
            <person name="Dalal V."/>
            <person name="Srivastava S."/>
            <person name="Dixit A."/>
            <person name="Pal A.K."/>
            <person name="Ghazi I.A."/>
            <person name="Yadav M."/>
            <person name="Pandit A."/>
            <person name="Bhargava A."/>
            <person name="Sureshbabu K."/>
            <person name="Batra K."/>
            <person name="Sharma T.R."/>
            <person name="Mohapatra T."/>
            <person name="Singh N.K."/>
            <person name="Messing J."/>
            <person name="Nelson A.B."/>
            <person name="Fuks G."/>
            <person name="Kavchok S."/>
            <person name="Keizer G."/>
            <person name="Linton E."/>
            <person name="Llaca V."/>
            <person name="Song R."/>
            <person name="Tanyolac B."/>
            <person name="Young S."/>
            <person name="Ho-Il K."/>
            <person name="Hahn J.H."/>
            <person name="Sangsakoo G."/>
            <person name="Vanavichit A."/>
            <person name="de Mattos Luiz.A.T."/>
            <person name="Zimmer P.D."/>
            <person name="Malone G."/>
            <person name="Dellagostin O."/>
            <person name="de Oliveira A.C."/>
            <person name="Bevan M."/>
            <person name="Bancroft I."/>
            <person name="Minx P."/>
            <person name="Cordum H."/>
            <person name="Wilson R."/>
            <person name="Cheng Z."/>
            <person name="Jin W."/>
            <person name="Jiang J."/>
            <person name="Leong S.A."/>
            <person name="Iwama H."/>
            <person name="Gojobori T."/>
            <person name="Itoh T."/>
            <person name="Niimura Y."/>
            <person name="Fujii Y."/>
            <person name="Habara T."/>
            <person name="Sakai H."/>
            <person name="Sato Y."/>
            <person name="Wilson G."/>
            <person name="Kumar K."/>
            <person name="McCouch S."/>
            <person name="Juretic N."/>
            <person name="Hoen D."/>
            <person name="Wright S."/>
            <person name="Bruskiewich R."/>
            <person name="Bureau T."/>
            <person name="Miyao A."/>
            <person name="Hirochika H."/>
            <person name="Nishikawa T."/>
            <person name="Kadowaki K."/>
            <person name="Sugiura M."/>
            <person name="Burr B."/>
            <person name="Sasaki T."/>
        </authorList>
    </citation>
    <scope>NUCLEOTIDE SEQUENCE [LARGE SCALE GENOMIC DNA]</scope>
    <source>
        <strain evidence="4">cv. Nipponbare</strain>
    </source>
</reference>
<proteinExistence type="predicted"/>
<reference evidence="3" key="2">
    <citation type="submission" date="2002-03" db="EMBL/GenBank/DDBJ databases">
        <title>Oryza sativa nipponbare(GA3) genomic DNA, chromosome 6, BAC clone:B1153E06.</title>
        <authorList>
            <person name="Sasaki T."/>
            <person name="Matsumoto T."/>
            <person name="Yamamoto K."/>
        </authorList>
    </citation>
    <scope>NUCLEOTIDE SEQUENCE</scope>
</reference>
<dbReference type="AlphaFoldDB" id="A0A0P0WZZ7"/>
<gene>
    <name evidence="3" type="primary">B1153E06.13-2</name>
    <name evidence="2" type="synonym">P0710B08.7-2</name>
</gene>
<sequence>MATRARPPLVLLLCLCLASCLSSAIGGVSAAGNGYRTTAFLVDEEGRRLRAELAAVAGAGGGSTAAYGDDVQRLDVYARCAQLHFSIFYRNCSMS</sequence>
<dbReference type="EMBL" id="AP004989">
    <property type="protein sequence ID" value="BAD45914.1"/>
    <property type="molecule type" value="Genomic_DNA"/>
</dbReference>
<reference evidence="4" key="4">
    <citation type="journal article" date="2008" name="Nucleic Acids Res.">
        <title>The rice annotation project database (RAP-DB): 2008 update.</title>
        <authorList>
            <consortium name="The rice annotation project (RAP)"/>
        </authorList>
    </citation>
    <scope>GENOME REANNOTATION</scope>
    <source>
        <strain evidence="4">cv. Nipponbare</strain>
    </source>
</reference>
<dbReference type="EMBL" id="AP003728">
    <property type="protein sequence ID" value="BAD45517.1"/>
    <property type="molecule type" value="Genomic_DNA"/>
</dbReference>
<feature type="chain" id="PRO_5035356664" evidence="1">
    <location>
        <begin position="31"/>
        <end position="95"/>
    </location>
</feature>
<accession>A0A0P0WZZ7</accession>
<name>A0A0P0WZZ7_ORYSJ</name>
<evidence type="ECO:0000313" key="3">
    <source>
        <dbReference type="EMBL" id="BAD45914.1"/>
    </source>
</evidence>